<evidence type="ECO:0000313" key="1">
    <source>
        <dbReference type="EMBL" id="AVR45040.1"/>
    </source>
</evidence>
<dbReference type="PANTHER" id="PTHR31793">
    <property type="entry name" value="4-HYDROXYBENZOYL-COA THIOESTERASE FAMILY MEMBER"/>
    <property type="match status" value="1"/>
</dbReference>
<dbReference type="CDD" id="cd00586">
    <property type="entry name" value="4HBT"/>
    <property type="match status" value="1"/>
</dbReference>
<dbReference type="InterPro" id="IPR029069">
    <property type="entry name" value="HotDog_dom_sf"/>
</dbReference>
<dbReference type="RefSeq" id="WP_107011818.1">
    <property type="nucleotide sequence ID" value="NZ_CP028136.1"/>
</dbReference>
<dbReference type="SUPFAM" id="SSF54637">
    <property type="entry name" value="Thioesterase/thiol ester dehydrase-isomerase"/>
    <property type="match status" value="1"/>
</dbReference>
<dbReference type="EMBL" id="CP028136">
    <property type="protein sequence ID" value="AVR45040.1"/>
    <property type="molecule type" value="Genomic_DNA"/>
</dbReference>
<gene>
    <name evidence="1" type="ORF">C7S20_07010</name>
</gene>
<dbReference type="GO" id="GO:0047617">
    <property type="term" value="F:fatty acyl-CoA hydrolase activity"/>
    <property type="evidence" value="ECO:0007669"/>
    <property type="project" value="TreeGrafter"/>
</dbReference>
<dbReference type="Gene3D" id="3.10.129.10">
    <property type="entry name" value="Hotdog Thioesterase"/>
    <property type="match status" value="1"/>
</dbReference>
<name>A0A2R3Z441_9FLAO</name>
<proteinExistence type="predicted"/>
<organism evidence="1 2">
    <name type="scientific">Christiangramia fulva</name>
    <dbReference type="NCBI Taxonomy" id="2126553"/>
    <lineage>
        <taxon>Bacteria</taxon>
        <taxon>Pseudomonadati</taxon>
        <taxon>Bacteroidota</taxon>
        <taxon>Flavobacteriia</taxon>
        <taxon>Flavobacteriales</taxon>
        <taxon>Flavobacteriaceae</taxon>
        <taxon>Christiangramia</taxon>
    </lineage>
</organism>
<accession>A0A2R3Z441</accession>
<dbReference type="PANTHER" id="PTHR31793:SF39">
    <property type="entry name" value="THIOESTERASE_THIOL ESTER DEHYDRASE-ISOMERASE"/>
    <property type="match status" value="1"/>
</dbReference>
<dbReference type="Pfam" id="PF13279">
    <property type="entry name" value="4HBT_2"/>
    <property type="match status" value="1"/>
</dbReference>
<keyword evidence="2" id="KW-1185">Reference proteome</keyword>
<dbReference type="AlphaFoldDB" id="A0A2R3Z441"/>
<reference evidence="2" key="1">
    <citation type="submission" date="2018-03" db="EMBL/GenBank/DDBJ databases">
        <title>Gramella fulva sp. nov., isolated from a dry surface of tidal flat.</title>
        <authorList>
            <person name="Hwang S.H."/>
            <person name="Hwang W.M."/>
            <person name="Kang K."/>
            <person name="Ahn T.-Y."/>
        </authorList>
    </citation>
    <scope>NUCLEOTIDE SEQUENCE [LARGE SCALE GENOMIC DNA]</scope>
    <source>
        <strain evidence="2">SH35</strain>
    </source>
</reference>
<dbReference type="KEGG" id="grs:C7S20_07010"/>
<dbReference type="InterPro" id="IPR050563">
    <property type="entry name" value="4-hydroxybenzoyl-CoA_TE"/>
</dbReference>
<protein>
    <submittedName>
        <fullName evidence="1">Acyl-CoA thioesterase</fullName>
    </submittedName>
</protein>
<dbReference type="OrthoDB" id="9799036at2"/>
<sequence length="137" mass="16023">MKDLSDFKLSLEIRIDWSDLDMYQHVNNVSYMRYLQSGRVNFWEASGIYEHYKDSKKGTMLVSTHCDFKKSLYYPGKAIIKTRLDFIGNTSFGLEHVVLNQTGEICAVGKDVVVCYDFTKEETFPVPDWLKKIIKKY</sequence>
<evidence type="ECO:0000313" key="2">
    <source>
        <dbReference type="Proteomes" id="UP000241507"/>
    </source>
</evidence>
<dbReference type="Proteomes" id="UP000241507">
    <property type="component" value="Chromosome"/>
</dbReference>